<protein>
    <submittedName>
        <fullName evidence="2">Uncharacterized protein</fullName>
    </submittedName>
</protein>
<proteinExistence type="predicted"/>
<organism evidence="2 3">
    <name type="scientific">Acidithiobacillus ferrivorans</name>
    <dbReference type="NCBI Taxonomy" id="160808"/>
    <lineage>
        <taxon>Bacteria</taxon>
        <taxon>Pseudomonadati</taxon>
        <taxon>Pseudomonadota</taxon>
        <taxon>Acidithiobacillia</taxon>
        <taxon>Acidithiobacillales</taxon>
        <taxon>Acidithiobacillaceae</taxon>
        <taxon>Acidithiobacillus</taxon>
    </lineage>
</organism>
<accession>A0A1B9BWC1</accession>
<evidence type="ECO:0000313" key="2">
    <source>
        <dbReference type="EMBL" id="OCB01996.1"/>
    </source>
</evidence>
<sequence length="75" mass="8184">MGAVADYLQFHRPRLRGLIEVGIVIRFVQEVHQRLCSPYGFALFFCRCIMDGTGGGRGGHSPIPASAPRSSPILV</sequence>
<name>A0A1B9BWC1_9PROT</name>
<feature type="region of interest" description="Disordered" evidence="1">
    <location>
        <begin position="56"/>
        <end position="75"/>
    </location>
</feature>
<dbReference type="Proteomes" id="UP000093129">
    <property type="component" value="Unassembled WGS sequence"/>
</dbReference>
<gene>
    <name evidence="2" type="ORF">BBC27_00900</name>
</gene>
<feature type="compositionally biased region" description="Low complexity" evidence="1">
    <location>
        <begin position="61"/>
        <end position="75"/>
    </location>
</feature>
<comment type="caution">
    <text evidence="2">The sequence shown here is derived from an EMBL/GenBank/DDBJ whole genome shotgun (WGS) entry which is preliminary data.</text>
</comment>
<dbReference type="EMBL" id="MASQ01000106">
    <property type="protein sequence ID" value="OCB01996.1"/>
    <property type="molecule type" value="Genomic_DNA"/>
</dbReference>
<reference evidence="2 3" key="1">
    <citation type="submission" date="2016-07" db="EMBL/GenBank/DDBJ databases">
        <title>Draft genome of a psychrotolerant acidophile Acidithiobacillus ferrivorans strain YL15.</title>
        <authorList>
            <person name="Peng T."/>
            <person name="Ma L."/>
            <person name="Nan M."/>
            <person name="An N."/>
            <person name="Wang M."/>
            <person name="Qiu G."/>
            <person name="Zeng W."/>
        </authorList>
    </citation>
    <scope>NUCLEOTIDE SEQUENCE [LARGE SCALE GENOMIC DNA]</scope>
    <source>
        <strain evidence="2 3">YL15</strain>
    </source>
</reference>
<evidence type="ECO:0000313" key="3">
    <source>
        <dbReference type="Proteomes" id="UP000093129"/>
    </source>
</evidence>
<evidence type="ECO:0000256" key="1">
    <source>
        <dbReference type="SAM" id="MobiDB-lite"/>
    </source>
</evidence>
<dbReference type="AlphaFoldDB" id="A0A1B9BWC1"/>